<evidence type="ECO:0000259" key="3">
    <source>
        <dbReference type="PROSITE" id="PS50102"/>
    </source>
</evidence>
<evidence type="ECO:0000256" key="1">
    <source>
        <dbReference type="PROSITE-ProRule" id="PRU00176"/>
    </source>
</evidence>
<evidence type="ECO:0000313" key="5">
    <source>
        <dbReference type="WBParaSite" id="PTRK_0000385400.1"/>
    </source>
</evidence>
<sequence length="510" mass="57626">MGKNNGTGSYSKENSNNNYDQQNQEISHLINNNNIDNNHSIDMGSKREEECQSTGSQQQQTPHNSNCNTVLRVIFGNISMAISLDVIYTCFSRFGNVLRIITFTKNNIYQALVQLSDNKSAETAFNQLDGKILIPGCNPLKIEYSKLTTLNIKYNNEKSRDYTKPHLPAGDFIFDPNFLQMAGKNLSHQQIQPVNNLTNTTPYTIQYPNVSNLNNGTILTANGLQYTTIPQNLTSLNPYLQQLANNTNNGIVKTTTNNVSPNSLMTTNQQLQSVFTFPQLGVITLPSPVVLVTNLDSKKINPDILFTLFGMFKQILIYLYINIPMYPSFISGVYGDVQRVKILYNQRSQALIEFSEPQQALLAVKHLDNTRWNGNYMRVSPSKYSSVQIRLDGKQDETSTKDYTHSPLHRFRKPGSKNYMNIYPPNSTLHLSNIPITICEKFLIQAFESKGFVVKAFKFFPNNHKMALIQLDTIEAGINSLIVMHNFRLAENAHLKVSFSKSVLKPNLVL</sequence>
<evidence type="ECO:0000313" key="4">
    <source>
        <dbReference type="Proteomes" id="UP000038045"/>
    </source>
</evidence>
<evidence type="ECO:0000256" key="2">
    <source>
        <dbReference type="SAM" id="MobiDB-lite"/>
    </source>
</evidence>
<dbReference type="InterPro" id="IPR035979">
    <property type="entry name" value="RBD_domain_sf"/>
</dbReference>
<name>A0A0N4Z963_PARTI</name>
<feature type="domain" description="RRM" evidence="3">
    <location>
        <begin position="288"/>
        <end position="384"/>
    </location>
</feature>
<dbReference type="AlphaFoldDB" id="A0A0N4Z963"/>
<dbReference type="CDD" id="cd12425">
    <property type="entry name" value="RRM4_PTBP1_like"/>
    <property type="match status" value="1"/>
</dbReference>
<dbReference type="SUPFAM" id="SSF54928">
    <property type="entry name" value="RNA-binding domain, RBD"/>
    <property type="match status" value="3"/>
</dbReference>
<feature type="compositionally biased region" description="Low complexity" evidence="2">
    <location>
        <begin position="32"/>
        <end position="42"/>
    </location>
</feature>
<dbReference type="InterPro" id="IPR000504">
    <property type="entry name" value="RRM_dom"/>
</dbReference>
<reference evidence="5" key="1">
    <citation type="submission" date="2017-02" db="UniProtKB">
        <authorList>
            <consortium name="WormBaseParasite"/>
        </authorList>
    </citation>
    <scope>IDENTIFICATION</scope>
</reference>
<dbReference type="STRING" id="131310.A0A0N4Z963"/>
<accession>A0A0N4Z963</accession>
<feature type="domain" description="RRM" evidence="3">
    <location>
        <begin position="71"/>
        <end position="147"/>
    </location>
</feature>
<dbReference type="SMART" id="SM00360">
    <property type="entry name" value="RRM"/>
    <property type="match status" value="3"/>
</dbReference>
<dbReference type="Gene3D" id="3.30.70.330">
    <property type="match status" value="3"/>
</dbReference>
<keyword evidence="1" id="KW-0694">RNA-binding</keyword>
<keyword evidence="4" id="KW-1185">Reference proteome</keyword>
<feature type="compositionally biased region" description="Polar residues" evidence="2">
    <location>
        <begin position="52"/>
        <end position="64"/>
    </location>
</feature>
<dbReference type="InterPro" id="IPR012677">
    <property type="entry name" value="Nucleotide-bd_a/b_plait_sf"/>
</dbReference>
<feature type="region of interest" description="Disordered" evidence="2">
    <location>
        <begin position="32"/>
        <end position="64"/>
    </location>
</feature>
<proteinExistence type="predicted"/>
<dbReference type="PROSITE" id="PS50102">
    <property type="entry name" value="RRM"/>
    <property type="match status" value="2"/>
</dbReference>
<dbReference type="Proteomes" id="UP000038045">
    <property type="component" value="Unplaced"/>
</dbReference>
<dbReference type="WBParaSite" id="PTRK_0000385400.1">
    <property type="protein sequence ID" value="PTRK_0000385400.1"/>
    <property type="gene ID" value="PTRK_0000385400"/>
</dbReference>
<dbReference type="PANTHER" id="PTHR15592">
    <property type="entry name" value="MATRIN 3/NUCLEAR PROTEIN 220-RELATED"/>
    <property type="match status" value="1"/>
</dbReference>
<organism evidence="4 5">
    <name type="scientific">Parastrongyloides trichosuri</name>
    <name type="common">Possum-specific nematode worm</name>
    <dbReference type="NCBI Taxonomy" id="131310"/>
    <lineage>
        <taxon>Eukaryota</taxon>
        <taxon>Metazoa</taxon>
        <taxon>Ecdysozoa</taxon>
        <taxon>Nematoda</taxon>
        <taxon>Chromadorea</taxon>
        <taxon>Rhabditida</taxon>
        <taxon>Tylenchina</taxon>
        <taxon>Panagrolaimomorpha</taxon>
        <taxon>Strongyloidoidea</taxon>
        <taxon>Strongyloididae</taxon>
        <taxon>Parastrongyloides</taxon>
    </lineage>
</organism>
<dbReference type="GO" id="GO:0003723">
    <property type="term" value="F:RNA binding"/>
    <property type="evidence" value="ECO:0007669"/>
    <property type="project" value="UniProtKB-UniRule"/>
</dbReference>
<protein>
    <submittedName>
        <fullName evidence="5">RRM domain-containing protein</fullName>
    </submittedName>
</protein>
<dbReference type="Pfam" id="PF13893">
    <property type="entry name" value="RRM_5"/>
    <property type="match status" value="3"/>
</dbReference>